<dbReference type="Proteomes" id="UP000007322">
    <property type="component" value="Chromosome 2"/>
</dbReference>
<proteinExistence type="predicted"/>
<name>G2Q9J8_THET4</name>
<dbReference type="VEuPathDB" id="FungiDB:MYCTH_2035386"/>
<feature type="non-terminal residue" evidence="1">
    <location>
        <position position="1"/>
    </location>
</feature>
<dbReference type="eggNOG" id="ENOG502SXCJ">
    <property type="taxonomic scope" value="Eukaryota"/>
</dbReference>
<protein>
    <submittedName>
        <fullName evidence="1">Uncharacterized protein</fullName>
    </submittedName>
</protein>
<gene>
    <name evidence="1" type="ORF">MYCTH_2035386</name>
</gene>
<dbReference type="KEGG" id="mtm:MYCTH_2035386"/>
<sequence>SLAQDPDLETCSHRHDILAIAAEADEALPVPMTLYHWCPPTVHATTTVVLSPRLLSMVKGFTFLGTFFLGDELDMSEMLTRLLTERGGNPEPTSHVLTGLIAELAVPGQGTFMHFFSFPVFSNNPSHVFGDGLFPVWKWVKPESIYRKMGFWEADLSKVLDHGEWNAGKDLVLLSGGVAEETL</sequence>
<dbReference type="RefSeq" id="XP_003661702.1">
    <property type="nucleotide sequence ID" value="XM_003661654.1"/>
</dbReference>
<organism evidence="1 2">
    <name type="scientific">Thermothelomyces thermophilus (strain ATCC 42464 / BCRC 31852 / DSM 1799)</name>
    <name type="common">Sporotrichum thermophile</name>
    <dbReference type="NCBI Taxonomy" id="573729"/>
    <lineage>
        <taxon>Eukaryota</taxon>
        <taxon>Fungi</taxon>
        <taxon>Dikarya</taxon>
        <taxon>Ascomycota</taxon>
        <taxon>Pezizomycotina</taxon>
        <taxon>Sordariomycetes</taxon>
        <taxon>Sordariomycetidae</taxon>
        <taxon>Sordariales</taxon>
        <taxon>Chaetomiaceae</taxon>
        <taxon>Thermothelomyces</taxon>
    </lineage>
</organism>
<evidence type="ECO:0000313" key="2">
    <source>
        <dbReference type="Proteomes" id="UP000007322"/>
    </source>
</evidence>
<dbReference type="HOGENOM" id="CLU_106851_0_0_1"/>
<dbReference type="EMBL" id="CP003003">
    <property type="protein sequence ID" value="AEO56457.1"/>
    <property type="molecule type" value="Genomic_DNA"/>
</dbReference>
<feature type="non-terminal residue" evidence="1">
    <location>
        <position position="183"/>
    </location>
</feature>
<dbReference type="GeneID" id="11510507"/>
<keyword evidence="2" id="KW-1185">Reference proteome</keyword>
<accession>G2Q9J8</accession>
<evidence type="ECO:0000313" key="1">
    <source>
        <dbReference type="EMBL" id="AEO56457.1"/>
    </source>
</evidence>
<reference evidence="1 2" key="1">
    <citation type="journal article" date="2011" name="Nat. Biotechnol.">
        <title>Comparative genomic analysis of the thermophilic biomass-degrading fungi Myceliophthora thermophila and Thielavia terrestris.</title>
        <authorList>
            <person name="Berka R.M."/>
            <person name="Grigoriev I.V."/>
            <person name="Otillar R."/>
            <person name="Salamov A."/>
            <person name="Grimwood J."/>
            <person name="Reid I."/>
            <person name="Ishmael N."/>
            <person name="John T."/>
            <person name="Darmond C."/>
            <person name="Moisan M.-C."/>
            <person name="Henrissat B."/>
            <person name="Coutinho P.M."/>
            <person name="Lombard V."/>
            <person name="Natvig D.O."/>
            <person name="Lindquist E."/>
            <person name="Schmutz J."/>
            <person name="Lucas S."/>
            <person name="Harris P."/>
            <person name="Powlowski J."/>
            <person name="Bellemare A."/>
            <person name="Taylor D."/>
            <person name="Butler G."/>
            <person name="de Vries R.P."/>
            <person name="Allijn I.E."/>
            <person name="van den Brink J."/>
            <person name="Ushinsky S."/>
            <person name="Storms R."/>
            <person name="Powell A.J."/>
            <person name="Paulsen I.T."/>
            <person name="Elbourne L.D.H."/>
            <person name="Baker S.E."/>
            <person name="Magnuson J."/>
            <person name="LaBoissiere S."/>
            <person name="Clutterbuck A.J."/>
            <person name="Martinez D."/>
            <person name="Wogulis M."/>
            <person name="de Leon A.L."/>
            <person name="Rey M.W."/>
            <person name="Tsang A."/>
        </authorList>
    </citation>
    <scope>NUCLEOTIDE SEQUENCE [LARGE SCALE GENOMIC DNA]</scope>
    <source>
        <strain evidence="2">ATCC 42464 / BCRC 31852 / DSM 1799</strain>
    </source>
</reference>
<dbReference type="OrthoDB" id="3476937at2759"/>
<dbReference type="AlphaFoldDB" id="G2Q9J8"/>
<dbReference type="InParanoid" id="G2Q9J8"/>